<comment type="similarity">
    <text evidence="1">Belongs to the universal stress protein A family.</text>
</comment>
<dbReference type="AlphaFoldDB" id="A0AAU7ZRW1"/>
<dbReference type="EMBL" id="CP132942">
    <property type="protein sequence ID" value="XCB33660.1"/>
    <property type="molecule type" value="Genomic_DNA"/>
</dbReference>
<organism evidence="3">
    <name type="scientific">Tunturiibacter psychrotolerans</name>
    <dbReference type="NCBI Taxonomy" id="3069686"/>
    <lineage>
        <taxon>Bacteria</taxon>
        <taxon>Pseudomonadati</taxon>
        <taxon>Acidobacteriota</taxon>
        <taxon>Terriglobia</taxon>
        <taxon>Terriglobales</taxon>
        <taxon>Acidobacteriaceae</taxon>
        <taxon>Tunturiibacter</taxon>
    </lineage>
</organism>
<dbReference type="KEGG" id="tpsc:RBB77_01895"/>
<dbReference type="CDD" id="cd00293">
    <property type="entry name" value="USP-like"/>
    <property type="match status" value="1"/>
</dbReference>
<dbReference type="PRINTS" id="PR01438">
    <property type="entry name" value="UNVRSLSTRESS"/>
</dbReference>
<reference evidence="3" key="2">
    <citation type="journal article" date="2024" name="Environ. Microbiol.">
        <title>Genome analysis and description of Tunturibacter gen. nov. expands the diversity of Terriglobia in tundra soils.</title>
        <authorList>
            <person name="Messyasz A."/>
            <person name="Mannisto M.K."/>
            <person name="Kerkhof L.J."/>
            <person name="Haggblom M.M."/>
        </authorList>
    </citation>
    <scope>NUCLEOTIDE SEQUENCE</scope>
    <source>
        <strain evidence="3">X5P6</strain>
    </source>
</reference>
<reference evidence="3" key="1">
    <citation type="submission" date="2023-08" db="EMBL/GenBank/DDBJ databases">
        <authorList>
            <person name="Messyasz A."/>
            <person name="Mannisto M.K."/>
            <person name="Kerkhof L.J."/>
            <person name="Haggblom M."/>
        </authorList>
    </citation>
    <scope>NUCLEOTIDE SEQUENCE</scope>
    <source>
        <strain evidence="3">X5P6</strain>
    </source>
</reference>
<evidence type="ECO:0000313" key="3">
    <source>
        <dbReference type="EMBL" id="XCB33660.1"/>
    </source>
</evidence>
<dbReference type="RefSeq" id="WP_353064501.1">
    <property type="nucleotide sequence ID" value="NZ_CP132942.1"/>
</dbReference>
<protein>
    <submittedName>
        <fullName evidence="3">Universal stress protein</fullName>
    </submittedName>
</protein>
<dbReference type="InterPro" id="IPR006016">
    <property type="entry name" value="UspA"/>
</dbReference>
<sequence>MSHDDKMQLHPKKILLPVDFSPSSDAALKTATEFAQHFQSQLVLLNILPVIPIVSADEFSSCYFPQQEFLEEAKKKASERLATCTHHLAGMGVQASSLVEVGNDIVGNLLMVIDREHIDMVVISTHGTSGWRPTVFGSIAEKVVRLAKCPILLLRSAKAG</sequence>
<dbReference type="InterPro" id="IPR006015">
    <property type="entry name" value="Universal_stress_UspA"/>
</dbReference>
<dbReference type="Gene3D" id="3.40.50.620">
    <property type="entry name" value="HUPs"/>
    <property type="match status" value="1"/>
</dbReference>
<evidence type="ECO:0000256" key="1">
    <source>
        <dbReference type="ARBA" id="ARBA00008791"/>
    </source>
</evidence>
<evidence type="ECO:0000259" key="2">
    <source>
        <dbReference type="Pfam" id="PF00582"/>
    </source>
</evidence>
<dbReference type="PANTHER" id="PTHR46268">
    <property type="entry name" value="STRESS RESPONSE PROTEIN NHAX"/>
    <property type="match status" value="1"/>
</dbReference>
<dbReference type="SUPFAM" id="SSF52402">
    <property type="entry name" value="Adenine nucleotide alpha hydrolases-like"/>
    <property type="match status" value="1"/>
</dbReference>
<dbReference type="PANTHER" id="PTHR46268:SF6">
    <property type="entry name" value="UNIVERSAL STRESS PROTEIN UP12"/>
    <property type="match status" value="1"/>
</dbReference>
<gene>
    <name evidence="3" type="ORF">RBB77_01895</name>
</gene>
<accession>A0AAU7ZRW1</accession>
<dbReference type="Pfam" id="PF00582">
    <property type="entry name" value="Usp"/>
    <property type="match status" value="1"/>
</dbReference>
<proteinExistence type="inferred from homology"/>
<name>A0AAU7ZRW1_9BACT</name>
<dbReference type="InterPro" id="IPR014729">
    <property type="entry name" value="Rossmann-like_a/b/a_fold"/>
</dbReference>
<feature type="domain" description="UspA" evidence="2">
    <location>
        <begin position="12"/>
        <end position="155"/>
    </location>
</feature>